<dbReference type="EMBL" id="CAUYUJ010018343">
    <property type="protein sequence ID" value="CAK0882817.1"/>
    <property type="molecule type" value="Genomic_DNA"/>
</dbReference>
<proteinExistence type="predicted"/>
<name>A0ABN9W9B8_9DINO</name>
<gene>
    <name evidence="2" type="ORF">PCOR1329_LOCUS65231</name>
</gene>
<keyword evidence="3" id="KW-1185">Reference proteome</keyword>
<sequence length="135" mass="15232">MALGSTQVFPVISNERVFNIVVLLGRAMVFSVVVSAMLSNAAQTRFDLKNRELAMEELTRFLHAFKIQPWLRMQARQQMSVKLMPKRPQAVKDLCVCACASACVFDMISLILRHQTGALQPPFPRPRSQPHPLDP</sequence>
<accession>A0ABN9W9B8</accession>
<feature type="transmembrane region" description="Helical" evidence="1">
    <location>
        <begin position="20"/>
        <end position="42"/>
    </location>
</feature>
<evidence type="ECO:0000313" key="2">
    <source>
        <dbReference type="EMBL" id="CAK0882817.1"/>
    </source>
</evidence>
<evidence type="ECO:0000256" key="1">
    <source>
        <dbReference type="SAM" id="Phobius"/>
    </source>
</evidence>
<keyword evidence="1" id="KW-0472">Membrane</keyword>
<protein>
    <submittedName>
        <fullName evidence="2">Uncharacterized protein</fullName>
    </submittedName>
</protein>
<keyword evidence="1" id="KW-0812">Transmembrane</keyword>
<comment type="caution">
    <text evidence="2">The sequence shown here is derived from an EMBL/GenBank/DDBJ whole genome shotgun (WGS) entry which is preliminary data.</text>
</comment>
<dbReference type="Proteomes" id="UP001189429">
    <property type="component" value="Unassembled WGS sequence"/>
</dbReference>
<keyword evidence="1" id="KW-1133">Transmembrane helix</keyword>
<evidence type="ECO:0000313" key="3">
    <source>
        <dbReference type="Proteomes" id="UP001189429"/>
    </source>
</evidence>
<reference evidence="2" key="1">
    <citation type="submission" date="2023-10" db="EMBL/GenBank/DDBJ databases">
        <authorList>
            <person name="Chen Y."/>
            <person name="Shah S."/>
            <person name="Dougan E. K."/>
            <person name="Thang M."/>
            <person name="Chan C."/>
        </authorList>
    </citation>
    <scope>NUCLEOTIDE SEQUENCE [LARGE SCALE GENOMIC DNA]</scope>
</reference>
<organism evidence="2 3">
    <name type="scientific">Prorocentrum cordatum</name>
    <dbReference type="NCBI Taxonomy" id="2364126"/>
    <lineage>
        <taxon>Eukaryota</taxon>
        <taxon>Sar</taxon>
        <taxon>Alveolata</taxon>
        <taxon>Dinophyceae</taxon>
        <taxon>Prorocentrales</taxon>
        <taxon>Prorocentraceae</taxon>
        <taxon>Prorocentrum</taxon>
    </lineage>
</organism>